<accession>A0ABV9BRI1</accession>
<dbReference type="RefSeq" id="WP_417923551.1">
    <property type="nucleotide sequence ID" value="NZ_JBHSFS010000013.1"/>
</dbReference>
<sequence length="460" mass="50558">MELDDLDWQMTNYGGVGPKLARLLVEQGHLDVVMRAAAERGEWYCAQEAVRALCARGEFQRARSVIEPFVAIGSSSARNLDAEVLIEWGRIGEGLSLVRPGDLGKASDGDCIAYAELLVKAGLVDEAIDVLAPRVRSWWIASSLVEVTDKQGRDDRVLRLLEPLAVEARQAASDCARDRDLSSMQELHAMVLERVGRADEAIRLLGADFAAGRFPSQNILIYYARLLARHDRLGELRDLATGSKASVVLEVYADALRDRGRAEEAEALVREFIAVTGCLGHRAYLSRVLLADGRVDDSVEVAEPAFGFYDCSNLLVPLVYGLLDRPQELLRVLDHPSVKAQEDHEEYGAWWRPTALASLGRHEEAIDLLMRSRDKSTDHDTMTAHLLHLAGHTDMAIAHLRTVPSLKARQDLGELLIQLGRADEGLAVLPTVAEQRAAQQAKPPVAAAVDDNGYSVDPPF</sequence>
<comment type="caution">
    <text evidence="1">The sequence shown here is derived from an EMBL/GenBank/DDBJ whole genome shotgun (WGS) entry which is preliminary data.</text>
</comment>
<keyword evidence="2" id="KW-1185">Reference proteome</keyword>
<evidence type="ECO:0000313" key="1">
    <source>
        <dbReference type="EMBL" id="MFC4516350.1"/>
    </source>
</evidence>
<protein>
    <recommendedName>
        <fullName evidence="3">Tetratricopeptide repeat protein</fullName>
    </recommendedName>
</protein>
<evidence type="ECO:0008006" key="3">
    <source>
        <dbReference type="Google" id="ProtNLM"/>
    </source>
</evidence>
<organism evidence="1 2">
    <name type="scientific">Streptomyces ehimensis</name>
    <dbReference type="NCBI Taxonomy" id="68195"/>
    <lineage>
        <taxon>Bacteria</taxon>
        <taxon>Bacillati</taxon>
        <taxon>Actinomycetota</taxon>
        <taxon>Actinomycetes</taxon>
        <taxon>Kitasatosporales</taxon>
        <taxon>Streptomycetaceae</taxon>
        <taxon>Streptomyces</taxon>
    </lineage>
</organism>
<dbReference type="InterPro" id="IPR011990">
    <property type="entry name" value="TPR-like_helical_dom_sf"/>
</dbReference>
<gene>
    <name evidence="1" type="ORF">ACFPEN_25860</name>
</gene>
<dbReference type="Proteomes" id="UP001595990">
    <property type="component" value="Unassembled WGS sequence"/>
</dbReference>
<evidence type="ECO:0000313" key="2">
    <source>
        <dbReference type="Proteomes" id="UP001595990"/>
    </source>
</evidence>
<dbReference type="Gene3D" id="1.25.40.10">
    <property type="entry name" value="Tetratricopeptide repeat domain"/>
    <property type="match status" value="1"/>
</dbReference>
<reference evidence="2" key="1">
    <citation type="journal article" date="2019" name="Int. J. Syst. Evol. Microbiol.">
        <title>The Global Catalogue of Microorganisms (GCM) 10K type strain sequencing project: providing services to taxonomists for standard genome sequencing and annotation.</title>
        <authorList>
            <consortium name="The Broad Institute Genomics Platform"/>
            <consortium name="The Broad Institute Genome Sequencing Center for Infectious Disease"/>
            <person name="Wu L."/>
            <person name="Ma J."/>
        </authorList>
    </citation>
    <scope>NUCLEOTIDE SEQUENCE [LARGE SCALE GENOMIC DNA]</scope>
    <source>
        <strain evidence="2">CECT 8064</strain>
    </source>
</reference>
<dbReference type="EMBL" id="JBHSFS010000013">
    <property type="protein sequence ID" value="MFC4516350.1"/>
    <property type="molecule type" value="Genomic_DNA"/>
</dbReference>
<name>A0ABV9BRI1_9ACTN</name>
<proteinExistence type="predicted"/>